<dbReference type="SMART" id="SM00564">
    <property type="entry name" value="PQQ"/>
    <property type="match status" value="3"/>
</dbReference>
<feature type="domain" description="Pyrrolo-quinoline quinone repeat" evidence="1">
    <location>
        <begin position="35"/>
        <end position="133"/>
    </location>
</feature>
<gene>
    <name evidence="2" type="ORF">SAMN04488028_101396</name>
</gene>
<dbReference type="InterPro" id="IPR011047">
    <property type="entry name" value="Quinoprotein_ADH-like_sf"/>
</dbReference>
<dbReference type="Pfam" id="PF13360">
    <property type="entry name" value="PQQ_2"/>
    <property type="match status" value="2"/>
</dbReference>
<reference evidence="3" key="1">
    <citation type="submission" date="2016-11" db="EMBL/GenBank/DDBJ databases">
        <authorList>
            <person name="Varghese N."/>
            <person name="Submissions S."/>
        </authorList>
    </citation>
    <scope>NUCLEOTIDE SEQUENCE [LARGE SCALE GENOMIC DNA]</scope>
    <source>
        <strain evidence="3">DSM 26134</strain>
    </source>
</reference>
<dbReference type="SUPFAM" id="SSF50998">
    <property type="entry name" value="Quinoprotein alcohol dehydrogenase-like"/>
    <property type="match status" value="1"/>
</dbReference>
<dbReference type="AlphaFoldDB" id="A0A1M6K0B0"/>
<dbReference type="PANTHER" id="PTHR34512">
    <property type="entry name" value="CELL SURFACE PROTEIN"/>
    <property type="match status" value="1"/>
</dbReference>
<evidence type="ECO:0000313" key="2">
    <source>
        <dbReference type="EMBL" id="SHJ52370.1"/>
    </source>
</evidence>
<dbReference type="EMBL" id="FRAA01000001">
    <property type="protein sequence ID" value="SHJ52370.1"/>
    <property type="molecule type" value="Genomic_DNA"/>
</dbReference>
<protein>
    <submittedName>
        <fullName evidence="2">Outer membrane protein assembly factor BamB, contains PQQ-like beta-propeller repeat</fullName>
    </submittedName>
</protein>
<evidence type="ECO:0000313" key="3">
    <source>
        <dbReference type="Proteomes" id="UP000184474"/>
    </source>
</evidence>
<dbReference type="InterPro" id="IPR015943">
    <property type="entry name" value="WD40/YVTN_repeat-like_dom_sf"/>
</dbReference>
<dbReference type="InterPro" id="IPR002372">
    <property type="entry name" value="PQQ_rpt_dom"/>
</dbReference>
<name>A0A1M6K0B0_REIAG</name>
<dbReference type="STRING" id="156994.SAMN04488028_101396"/>
<dbReference type="Gene3D" id="2.130.10.10">
    <property type="entry name" value="YVTN repeat-like/Quinoprotein amine dehydrogenase"/>
    <property type="match status" value="2"/>
</dbReference>
<dbReference type="PANTHER" id="PTHR34512:SF30">
    <property type="entry name" value="OUTER MEMBRANE PROTEIN ASSEMBLY FACTOR BAMB"/>
    <property type="match status" value="1"/>
</dbReference>
<dbReference type="Proteomes" id="UP000184474">
    <property type="component" value="Unassembled WGS sequence"/>
</dbReference>
<keyword evidence="3" id="KW-1185">Reference proteome</keyword>
<feature type="domain" description="Pyrrolo-quinoline quinone repeat" evidence="1">
    <location>
        <begin position="315"/>
        <end position="373"/>
    </location>
</feature>
<evidence type="ECO:0000259" key="1">
    <source>
        <dbReference type="Pfam" id="PF13360"/>
    </source>
</evidence>
<accession>A0A1M6K0B0</accession>
<sequence>MLLLLILTSCIEDRNEKPYQEFDTNGILIAQTPLWSYNSYAGTGGSKITPEYYDGNIMLPGSDSLGRDVINALDIDTGEKVWSWDEGLIQGGSFNMYEYKISIKDNIWIFQHSRFFHALDVQSGETLWRKELDGALAMGVQILGDKYYTIFEFMENDTITHPTLIAGDILTGEYEKIVEIPLDQIQFFSFFYGVSAAPRVYKENGDVFSFMAFTGNVDLYTNQSLHHVMSYNVTQGEIHFDKTRVDPDTMNLPFSQRPVMYKEVMVINPSGKLYGIDKNTGKVLWKRDGFGDDGSGVFTYALYKDLILAVNNIGGTQRVMAMDPETGRTVWQDLGRGGSAESVHFLNDVLYFSSRGDGHVYAYDTHDGRLLWDLTPPSGGGRFFRGYGGFRVVPGEEDEKGKVIATTSKNTYCYEAER</sequence>
<proteinExistence type="predicted"/>
<dbReference type="InterPro" id="IPR018391">
    <property type="entry name" value="PQQ_b-propeller_rpt"/>
</dbReference>
<organism evidence="2 3">
    <name type="scientific">Reichenbachiella agariperforans</name>
    <dbReference type="NCBI Taxonomy" id="156994"/>
    <lineage>
        <taxon>Bacteria</taxon>
        <taxon>Pseudomonadati</taxon>
        <taxon>Bacteroidota</taxon>
        <taxon>Cytophagia</taxon>
        <taxon>Cytophagales</taxon>
        <taxon>Reichenbachiellaceae</taxon>
        <taxon>Reichenbachiella</taxon>
    </lineage>
</organism>